<keyword evidence="6" id="KW-1185">Reference proteome</keyword>
<evidence type="ECO:0000256" key="2">
    <source>
        <dbReference type="ARBA" id="ARBA00023125"/>
    </source>
</evidence>
<feature type="domain" description="HTH araC/xylS-type" evidence="4">
    <location>
        <begin position="169"/>
        <end position="266"/>
    </location>
</feature>
<dbReference type="InterPro" id="IPR014710">
    <property type="entry name" value="RmlC-like_jellyroll"/>
</dbReference>
<dbReference type="SUPFAM" id="SSF46689">
    <property type="entry name" value="Homeodomain-like"/>
    <property type="match status" value="1"/>
</dbReference>
<dbReference type="Gene3D" id="1.10.10.60">
    <property type="entry name" value="Homeodomain-like"/>
    <property type="match status" value="1"/>
</dbReference>
<dbReference type="Gene3D" id="2.60.120.10">
    <property type="entry name" value="Jelly Rolls"/>
    <property type="match status" value="1"/>
</dbReference>
<dbReference type="InterPro" id="IPR020449">
    <property type="entry name" value="Tscrpt_reg_AraC-type_HTH"/>
</dbReference>
<dbReference type="SMART" id="SM00342">
    <property type="entry name" value="HTH_ARAC"/>
    <property type="match status" value="1"/>
</dbReference>
<dbReference type="InterPro" id="IPR018062">
    <property type="entry name" value="HTH_AraC-typ_CS"/>
</dbReference>
<name>A0AA42DM88_9FIRM</name>
<dbReference type="PRINTS" id="PR00032">
    <property type="entry name" value="HTHARAC"/>
</dbReference>
<evidence type="ECO:0000256" key="3">
    <source>
        <dbReference type="ARBA" id="ARBA00023163"/>
    </source>
</evidence>
<dbReference type="EMBL" id="JAQIFT010000036">
    <property type="protein sequence ID" value="MDA3731483.1"/>
    <property type="molecule type" value="Genomic_DNA"/>
</dbReference>
<keyword evidence="2" id="KW-0238">DNA-binding</keyword>
<dbReference type="PANTHER" id="PTHR43280">
    <property type="entry name" value="ARAC-FAMILY TRANSCRIPTIONAL REGULATOR"/>
    <property type="match status" value="1"/>
</dbReference>
<dbReference type="AlphaFoldDB" id="A0AA42DM88"/>
<accession>A0AA42DM88</accession>
<keyword evidence="3" id="KW-0804">Transcription</keyword>
<dbReference type="GO" id="GO:0003700">
    <property type="term" value="F:DNA-binding transcription factor activity"/>
    <property type="evidence" value="ECO:0007669"/>
    <property type="project" value="InterPro"/>
</dbReference>
<evidence type="ECO:0000259" key="4">
    <source>
        <dbReference type="PROSITE" id="PS01124"/>
    </source>
</evidence>
<gene>
    <name evidence="5" type="ORF">PBV87_08335</name>
</gene>
<dbReference type="PROSITE" id="PS01124">
    <property type="entry name" value="HTH_ARAC_FAMILY_2"/>
    <property type="match status" value="1"/>
</dbReference>
<dbReference type="RefSeq" id="WP_271011867.1">
    <property type="nucleotide sequence ID" value="NZ_JAQIFT010000036.1"/>
</dbReference>
<keyword evidence="1" id="KW-0805">Transcription regulation</keyword>
<dbReference type="Pfam" id="PF12833">
    <property type="entry name" value="HTH_18"/>
    <property type="match status" value="1"/>
</dbReference>
<dbReference type="InterPro" id="IPR037923">
    <property type="entry name" value="HTH-like"/>
</dbReference>
<dbReference type="PROSITE" id="PS00041">
    <property type="entry name" value="HTH_ARAC_FAMILY_1"/>
    <property type="match status" value="1"/>
</dbReference>
<dbReference type="InterPro" id="IPR018060">
    <property type="entry name" value="HTH_AraC"/>
</dbReference>
<evidence type="ECO:0000256" key="1">
    <source>
        <dbReference type="ARBA" id="ARBA00023015"/>
    </source>
</evidence>
<comment type="caution">
    <text evidence="5">The sequence shown here is derived from an EMBL/GenBank/DDBJ whole genome shotgun (WGS) entry which is preliminary data.</text>
</comment>
<dbReference type="InterPro" id="IPR013096">
    <property type="entry name" value="Cupin_2"/>
</dbReference>
<dbReference type="Pfam" id="PF07883">
    <property type="entry name" value="Cupin_2"/>
    <property type="match status" value="1"/>
</dbReference>
<dbReference type="Proteomes" id="UP001169242">
    <property type="component" value="Unassembled WGS sequence"/>
</dbReference>
<proteinExistence type="predicted"/>
<reference evidence="5" key="1">
    <citation type="journal article" date="2023" name="Int. J. Syst. Evol. Microbiol.">
        <title>&lt;i&gt;Holtiella tumoricola&lt;/i&gt; gen. nov. sp. nov., isolated from a human clinical sample.</title>
        <authorList>
            <person name="Allen-Vercoe E."/>
            <person name="Daigneault M.C."/>
            <person name="Vancuren S.J."/>
            <person name="Cochrane K."/>
            <person name="O'Neal L.L."/>
            <person name="Sankaranarayanan K."/>
            <person name="Lawson P.A."/>
        </authorList>
    </citation>
    <scope>NUCLEOTIDE SEQUENCE</scope>
    <source>
        <strain evidence="5">CC70A</strain>
    </source>
</reference>
<evidence type="ECO:0000313" key="5">
    <source>
        <dbReference type="EMBL" id="MDA3731483.1"/>
    </source>
</evidence>
<organism evidence="5 6">
    <name type="scientific">Holtiella tumoricola</name>
    <dbReference type="NCBI Taxonomy" id="3018743"/>
    <lineage>
        <taxon>Bacteria</taxon>
        <taxon>Bacillati</taxon>
        <taxon>Bacillota</taxon>
        <taxon>Clostridia</taxon>
        <taxon>Lachnospirales</taxon>
        <taxon>Cellulosilyticaceae</taxon>
        <taxon>Holtiella</taxon>
    </lineage>
</organism>
<protein>
    <submittedName>
        <fullName evidence="5">AraC family transcriptional regulator</fullName>
    </submittedName>
</protein>
<evidence type="ECO:0000313" key="6">
    <source>
        <dbReference type="Proteomes" id="UP001169242"/>
    </source>
</evidence>
<dbReference type="PANTHER" id="PTHR43280:SF2">
    <property type="entry name" value="HTH-TYPE TRANSCRIPTIONAL REGULATOR EXSA"/>
    <property type="match status" value="1"/>
</dbReference>
<dbReference type="InterPro" id="IPR009057">
    <property type="entry name" value="Homeodomain-like_sf"/>
</dbReference>
<dbReference type="GO" id="GO:0043565">
    <property type="term" value="F:sequence-specific DNA binding"/>
    <property type="evidence" value="ECO:0007669"/>
    <property type="project" value="InterPro"/>
</dbReference>
<dbReference type="SUPFAM" id="SSF51215">
    <property type="entry name" value="Regulatory protein AraC"/>
    <property type="match status" value="1"/>
</dbReference>
<sequence length="267" mass="31250">MHAFINDFSITQIQYFNHYFFDHTHIFHGHRHDCWEINVVLKGELEVTYDDTIFTLHQNQVFIGEPNVFHRNRVTKDPTVELIVIHFSSADLPFWGTPQIFSLSDENLTLFHLLISDFKQFKAVHNISSDTVDIAPFSFKKLLEVFTSRIIKEQITLPHSTQKETLIYNKAVTYMKNNLHKNCSITEIATACCVCNTTLKNIFKKYTDQGVNTFFINMKLESSKQYLQQNYSIAQISEQLGFSSQAYFSQTFKKVYGYSPLQYKQKH</sequence>